<dbReference type="EMBL" id="CGBR01000003">
    <property type="protein sequence ID" value="CFQ55025.1"/>
    <property type="molecule type" value="Genomic_DNA"/>
</dbReference>
<organism evidence="1 2">
    <name type="scientific">Yersinia enterocolitica</name>
    <dbReference type="NCBI Taxonomy" id="630"/>
    <lineage>
        <taxon>Bacteria</taxon>
        <taxon>Pseudomonadati</taxon>
        <taxon>Pseudomonadota</taxon>
        <taxon>Gammaproteobacteria</taxon>
        <taxon>Enterobacterales</taxon>
        <taxon>Yersiniaceae</taxon>
        <taxon>Yersinia</taxon>
    </lineage>
</organism>
<reference evidence="1 2" key="1">
    <citation type="submission" date="2015-03" db="EMBL/GenBank/DDBJ databases">
        <authorList>
            <person name="Murphy D."/>
        </authorList>
    </citation>
    <scope>NUCLEOTIDE SEQUENCE [LARGE SCALE GENOMIC DNA]</scope>
    <source>
        <strain evidence="1 2">IP26249</strain>
    </source>
</reference>
<dbReference type="RefSeq" id="WP_342079014.1">
    <property type="nucleotide sequence ID" value="NZ_JAQQXJ010000028.1"/>
</dbReference>
<dbReference type="AlphaFoldDB" id="A0A0T7P159"/>
<gene>
    <name evidence="1" type="ORF">ERS137941_00821</name>
</gene>
<evidence type="ECO:0000313" key="1">
    <source>
        <dbReference type="EMBL" id="CFQ55025.1"/>
    </source>
</evidence>
<proteinExistence type="predicted"/>
<protein>
    <submittedName>
        <fullName evidence="1">Uncharacterized protein</fullName>
    </submittedName>
</protein>
<dbReference type="Proteomes" id="UP000048841">
    <property type="component" value="Unassembled WGS sequence"/>
</dbReference>
<name>A0A0T7P159_YEREN</name>
<accession>A0A0T7P159</accession>
<sequence length="186" mass="21178">MARTKGSVITACNKETKYFLNDYWDYEELPQWIDDCICGALGQAGKDTRLSPYRFFRALQALETLSTITVRSYFDRKKVIFDDDQKGYSSTTIDSYTNVLKVASKAIAYHRLNPINNKFRGSRGSILEQQAITPPEIAMQQLVISSVKASDDEMHKLHILSLNGSLQDVLKAYDEVHYKNKIRIAA</sequence>
<evidence type="ECO:0000313" key="2">
    <source>
        <dbReference type="Proteomes" id="UP000048841"/>
    </source>
</evidence>